<gene>
    <name evidence="6" type="ORF">SAMEA4412673_00103</name>
</gene>
<dbReference type="PANTHER" id="PTHR40980">
    <property type="entry name" value="PLUG DOMAIN-CONTAINING PROTEIN"/>
    <property type="match status" value="1"/>
</dbReference>
<dbReference type="EMBL" id="LT906468">
    <property type="protein sequence ID" value="SNV36002.1"/>
    <property type="molecule type" value="Genomic_DNA"/>
</dbReference>
<keyword evidence="4" id="KW-0732">Signal</keyword>
<keyword evidence="2" id="KW-0472">Membrane</keyword>
<name>A0AAJ4X7X3_9SPHI</name>
<organism evidence="6 7">
    <name type="scientific">Sphingobacterium mizutaii</name>
    <dbReference type="NCBI Taxonomy" id="1010"/>
    <lineage>
        <taxon>Bacteria</taxon>
        <taxon>Pseudomonadati</taxon>
        <taxon>Bacteroidota</taxon>
        <taxon>Sphingobacteriia</taxon>
        <taxon>Sphingobacteriales</taxon>
        <taxon>Sphingobacteriaceae</taxon>
        <taxon>Sphingobacterium</taxon>
    </lineage>
</organism>
<dbReference type="InterPro" id="IPR036942">
    <property type="entry name" value="Beta-barrel_TonB_sf"/>
</dbReference>
<evidence type="ECO:0000256" key="4">
    <source>
        <dbReference type="SAM" id="SignalP"/>
    </source>
</evidence>
<dbReference type="Gene3D" id="2.40.170.20">
    <property type="entry name" value="TonB-dependent receptor, beta-barrel domain"/>
    <property type="match status" value="1"/>
</dbReference>
<evidence type="ECO:0000259" key="5">
    <source>
        <dbReference type="Pfam" id="PF14905"/>
    </source>
</evidence>
<evidence type="ECO:0000313" key="7">
    <source>
        <dbReference type="Proteomes" id="UP000215355"/>
    </source>
</evidence>
<dbReference type="PANTHER" id="PTHR40980:SF4">
    <property type="entry name" value="TONB-DEPENDENT RECEPTOR-LIKE BETA-BARREL DOMAIN-CONTAINING PROTEIN"/>
    <property type="match status" value="1"/>
</dbReference>
<dbReference type="Proteomes" id="UP000215355">
    <property type="component" value="Chromosome 1"/>
</dbReference>
<protein>
    <submittedName>
        <fullName evidence="6">Outer membrane receptor for Fe3+-dicitrate</fullName>
    </submittedName>
</protein>
<reference evidence="6 7" key="1">
    <citation type="submission" date="2017-06" db="EMBL/GenBank/DDBJ databases">
        <authorList>
            <consortium name="Pathogen Informatics"/>
        </authorList>
    </citation>
    <scope>NUCLEOTIDE SEQUENCE [LARGE SCALE GENOMIC DNA]</scope>
    <source>
        <strain evidence="6 7">NCTC12149</strain>
    </source>
</reference>
<evidence type="ECO:0000256" key="1">
    <source>
        <dbReference type="ARBA" id="ARBA00004442"/>
    </source>
</evidence>
<evidence type="ECO:0000256" key="3">
    <source>
        <dbReference type="ARBA" id="ARBA00023237"/>
    </source>
</evidence>
<feature type="chain" id="PRO_5042465867" evidence="4">
    <location>
        <begin position="22"/>
        <end position="808"/>
    </location>
</feature>
<dbReference type="RefSeq" id="WP_093100123.1">
    <property type="nucleotide sequence ID" value="NZ_FNGK01000005.1"/>
</dbReference>
<proteinExistence type="predicted"/>
<keyword evidence="6" id="KW-0675">Receptor</keyword>
<keyword evidence="3" id="KW-0998">Cell outer membrane</keyword>
<sequence length="808" mass="91217">MGRIITILILFLAAVASKAIAMPEAQDTDIKGRVLNQDQQPIASASVYLMSSTANVLIKSAVTDENGVYTIIKAPKGSYYIEVSSVGYSKGKSAVFELGDKTYEVEDIIMGTSSQAIEAVTVQGQLPMVQNVNGKLVLNVENSTLAAGNNALEVVKRAPGVSVDKDDNLQLMGQQGVNVTIDGRQTFMTGEQLTNFLKSTDAGQIKSVEVTTTRSAKDDAEGAVGTINIVLKKNRTEGFNGSFVASAAHGMHFRGNSSLNLNYKKNNTTLFGSYAYTNNREENEIQIMREISGGNKITYFDQNASMIEDNNNHNYRLGIEQKTSERNTMMLQLSGNRYSEDSENRSRTDIGFTPTTIDSVLRSPSFNKMSLDRMSLNFNNEFKMDTLGQKLTLDLDWSTFENRSNMNYTYRTEKLDGELYKPEERERSNMPTDIDIYVGKLDYVKPFKKGNLEAGVKYSNVKSDNNMVFDQLDGDTWENVANKSNHFIYTEQISAGYLDYSRPFGKWTAKVGLRAEYTISDGNSVTNNERVKRDYLDFFPSANIGYNLSENHIFSLGYAKKITRPNYRFLNPFRYYIDKLTYQQGNPYINPQYTHGFTLNYTMMKMFNFTLGTDITNDAMVESMGQDSVTNTTWVTRENLGKSLTSYLNLNLPFRIGKIWTMNNNITGIYMHFKGPIAGHVVDNGSFFVQANSFNSFKLNPQWSLEASINGNTPFVYNLFKIHARVSGDIGANYNFKDQKSSLKLAVTDVFRSNRNNLSTDFHEFQSRIRQYHDNQAVRLTFTYKFGNLKQQIRKSDSKNEEKDRVGN</sequence>
<dbReference type="AlphaFoldDB" id="A0AAJ4X7X3"/>
<evidence type="ECO:0000313" key="6">
    <source>
        <dbReference type="EMBL" id="SNV36002.1"/>
    </source>
</evidence>
<accession>A0AAJ4X7X3</accession>
<dbReference type="GO" id="GO:0009279">
    <property type="term" value="C:cell outer membrane"/>
    <property type="evidence" value="ECO:0007669"/>
    <property type="project" value="UniProtKB-SubCell"/>
</dbReference>
<feature type="signal peptide" evidence="4">
    <location>
        <begin position="1"/>
        <end position="21"/>
    </location>
</feature>
<dbReference type="InterPro" id="IPR008969">
    <property type="entry name" value="CarboxyPept-like_regulatory"/>
</dbReference>
<comment type="subcellular location">
    <subcellularLocation>
        <location evidence="1">Cell outer membrane</location>
    </subcellularLocation>
</comment>
<dbReference type="Pfam" id="PF13620">
    <property type="entry name" value="CarboxypepD_reg"/>
    <property type="match status" value="1"/>
</dbReference>
<dbReference type="KEGG" id="smiz:4412673_00103"/>
<dbReference type="Pfam" id="PF14905">
    <property type="entry name" value="OMP_b-brl_3"/>
    <property type="match status" value="1"/>
</dbReference>
<feature type="domain" description="Outer membrane protein beta-barrel" evidence="5">
    <location>
        <begin position="383"/>
        <end position="784"/>
    </location>
</feature>
<dbReference type="Gene3D" id="2.60.40.1120">
    <property type="entry name" value="Carboxypeptidase-like, regulatory domain"/>
    <property type="match status" value="1"/>
</dbReference>
<dbReference type="SUPFAM" id="SSF49464">
    <property type="entry name" value="Carboxypeptidase regulatory domain-like"/>
    <property type="match status" value="1"/>
</dbReference>
<evidence type="ECO:0000256" key="2">
    <source>
        <dbReference type="ARBA" id="ARBA00023136"/>
    </source>
</evidence>
<dbReference type="SUPFAM" id="SSF56935">
    <property type="entry name" value="Porins"/>
    <property type="match status" value="1"/>
</dbReference>
<dbReference type="InterPro" id="IPR041700">
    <property type="entry name" value="OMP_b-brl_3"/>
</dbReference>